<dbReference type="InterPro" id="IPR001138">
    <property type="entry name" value="Zn2Cys6_DnaBD"/>
</dbReference>
<comment type="subcellular location">
    <subcellularLocation>
        <location evidence="1">Nucleus</location>
    </subcellularLocation>
</comment>
<dbReference type="InParanoid" id="H2AQX9"/>
<dbReference type="InterPro" id="IPR036864">
    <property type="entry name" value="Zn2-C6_fun-type_DNA-bd_sf"/>
</dbReference>
<dbReference type="GeneID" id="13884661"/>
<dbReference type="GO" id="GO:0007094">
    <property type="term" value="P:mitotic spindle assembly checkpoint signaling"/>
    <property type="evidence" value="ECO:0007669"/>
    <property type="project" value="EnsemblFungi"/>
</dbReference>
<dbReference type="eggNOG" id="ENOG502QVHC">
    <property type="taxonomic scope" value="Eukaryota"/>
</dbReference>
<name>H2AQX9_KAZAF</name>
<dbReference type="GO" id="GO:0051382">
    <property type="term" value="P:kinetochore assembly"/>
    <property type="evidence" value="ECO:0007669"/>
    <property type="project" value="EnsemblFungi"/>
</dbReference>
<evidence type="ECO:0000259" key="3">
    <source>
        <dbReference type="PROSITE" id="PS50048"/>
    </source>
</evidence>
<feature type="domain" description="Zn(2)-C6 fungal-type" evidence="3">
    <location>
        <begin position="13"/>
        <end position="44"/>
    </location>
</feature>
<protein>
    <recommendedName>
        <fullName evidence="3">Zn(2)-C6 fungal-type domain-containing protein</fullName>
    </recommendedName>
</protein>
<proteinExistence type="predicted"/>
<dbReference type="SMART" id="SM00066">
    <property type="entry name" value="GAL4"/>
    <property type="match status" value="1"/>
</dbReference>
<dbReference type="InterPro" id="IPR050613">
    <property type="entry name" value="Sec_Metabolite_Reg"/>
</dbReference>
<dbReference type="GO" id="GO:0019237">
    <property type="term" value="F:centromeric DNA binding"/>
    <property type="evidence" value="ECO:0007669"/>
    <property type="project" value="EnsemblFungi"/>
</dbReference>
<dbReference type="PANTHER" id="PTHR31001">
    <property type="entry name" value="UNCHARACTERIZED TRANSCRIPTIONAL REGULATORY PROTEIN"/>
    <property type="match status" value="1"/>
</dbReference>
<reference evidence="4 5" key="1">
    <citation type="journal article" date="2011" name="Proc. Natl. Acad. Sci. U.S.A.">
        <title>Evolutionary erosion of yeast sex chromosomes by mating-type switching accidents.</title>
        <authorList>
            <person name="Gordon J.L."/>
            <person name="Armisen D."/>
            <person name="Proux-Wera E."/>
            <person name="Oheigeartaigh S.S."/>
            <person name="Byrne K.P."/>
            <person name="Wolfe K.H."/>
        </authorList>
    </citation>
    <scope>NUCLEOTIDE SEQUENCE [LARGE SCALE GENOMIC DNA]</scope>
    <source>
        <strain evidence="5">ATCC 22294 / BCRC 22015 / CBS 2517 / CECT 1963 / NBRC 1671 / NRRL Y-8276</strain>
    </source>
</reference>
<dbReference type="Proteomes" id="UP000005220">
    <property type="component" value="Chromosome 2"/>
</dbReference>
<dbReference type="GO" id="GO:0008270">
    <property type="term" value="F:zinc ion binding"/>
    <property type="evidence" value="ECO:0007669"/>
    <property type="project" value="InterPro"/>
</dbReference>
<dbReference type="InterPro" id="IPR031760">
    <property type="entry name" value="Cep3_C"/>
</dbReference>
<evidence type="ECO:0000256" key="2">
    <source>
        <dbReference type="ARBA" id="ARBA00023242"/>
    </source>
</evidence>
<keyword evidence="2" id="KW-0539">Nucleus</keyword>
<dbReference type="Pfam" id="PF00172">
    <property type="entry name" value="Zn_clus"/>
    <property type="match status" value="1"/>
</dbReference>
<evidence type="ECO:0000313" key="5">
    <source>
        <dbReference type="Proteomes" id="UP000005220"/>
    </source>
</evidence>
<dbReference type="PANTHER" id="PTHR31001:SF90">
    <property type="entry name" value="CENTROMERE DNA-BINDING PROTEIN COMPLEX CBF3 SUBUNIT B"/>
    <property type="match status" value="1"/>
</dbReference>
<dbReference type="PROSITE" id="PS00463">
    <property type="entry name" value="ZN2_CY6_FUNGAL_1"/>
    <property type="match status" value="1"/>
</dbReference>
<dbReference type="Pfam" id="PF16846">
    <property type="entry name" value="Cep3"/>
    <property type="match status" value="1"/>
</dbReference>
<dbReference type="RefSeq" id="XP_003955914.1">
    <property type="nucleotide sequence ID" value="XM_003955865.1"/>
</dbReference>
<dbReference type="KEGG" id="kaf:KAFR_0B04830"/>
<dbReference type="GO" id="GO:0031518">
    <property type="term" value="C:CBF3 complex"/>
    <property type="evidence" value="ECO:0007669"/>
    <property type="project" value="EnsemblFungi"/>
</dbReference>
<sequence length="631" mass="73865">MLQRSNHNRSKRACPVCARRKVKCDRLVPCSNCVKRGQESECIKFVTNKSAAIAANSESEYLPSLLQLWQSYEYWVMEIGLFKTKDITEGSRKKVSIIENLSECTFWQDCLNTEQSYSLLNFSVENLGPLFFGCIVDINELFTQLERYWRRRDKESRTRNTFNDTVAKFDSDDYLWDALLWSVFTLSFYYMPVNEISKIFPLEPICEHLNIDVKQEWTESLQLLIYERYLKVTTTLLMQSDFMNNPNIKFIQVYLILSNTTLQINNNTLSDSLLLQCIQVAKFFNIDFHKQYAEDDPFLGISKETFGKIWFKLCIIDYYQSGPAKKIYINNEIPSLLQHAAFYQDMPNFNIYKKEDNFESFCWKIVSLERDLDQYLVKSFKPQIKTFDAIKRELEIFNKKLDFNKKPKKKSNEISSINTQFENFLLLFLLNLVSWKLQKMCLIHFETADSLSLSMHYSQNIIQLLIKNVSDGNYIFNKHPWVLKGLSRIISFYSYYNIFVESPEIEQLYETLSDLLSVLPLLLGKKVNNLKFLIVRLNKLGVLWEKVNVVGSLTGSIHPVFKILQNDIKAITRANRKVSVMTNAMHLLGRNDAEEGSGEDEELMLQTESEEFRLIVSQFEAEHDISEIISI</sequence>
<dbReference type="EMBL" id="HE650822">
    <property type="protein sequence ID" value="CCF56779.1"/>
    <property type="molecule type" value="Genomic_DNA"/>
</dbReference>
<gene>
    <name evidence="4" type="primary">KAFR0B04830</name>
    <name evidence="4" type="ORF">KAFR_0B04830</name>
</gene>
<dbReference type="FunCoup" id="H2AQX9">
    <property type="interactions" value="127"/>
</dbReference>
<dbReference type="SUPFAM" id="SSF57701">
    <property type="entry name" value="Zn2/Cys6 DNA-binding domain"/>
    <property type="match status" value="1"/>
</dbReference>
<dbReference type="GO" id="GO:0000921">
    <property type="term" value="P:septin ring assembly"/>
    <property type="evidence" value="ECO:0007669"/>
    <property type="project" value="EnsemblFungi"/>
</dbReference>
<keyword evidence="5" id="KW-1185">Reference proteome</keyword>
<accession>H2AQX9</accession>
<dbReference type="GO" id="GO:0008301">
    <property type="term" value="F:DNA binding, bending"/>
    <property type="evidence" value="ECO:0007669"/>
    <property type="project" value="EnsemblFungi"/>
</dbReference>
<dbReference type="PROSITE" id="PS50048">
    <property type="entry name" value="ZN2_CY6_FUNGAL_2"/>
    <property type="match status" value="1"/>
</dbReference>
<dbReference type="STRING" id="1071382.H2AQX9"/>
<evidence type="ECO:0000313" key="4">
    <source>
        <dbReference type="EMBL" id="CCF56779.1"/>
    </source>
</evidence>
<organism evidence="4 5">
    <name type="scientific">Kazachstania africana (strain ATCC 22294 / BCRC 22015 / CBS 2517 / CECT 1963 / NBRC 1671 / NRRL Y-8276)</name>
    <name type="common">Yeast</name>
    <name type="synonym">Kluyveromyces africanus</name>
    <dbReference type="NCBI Taxonomy" id="1071382"/>
    <lineage>
        <taxon>Eukaryota</taxon>
        <taxon>Fungi</taxon>
        <taxon>Dikarya</taxon>
        <taxon>Ascomycota</taxon>
        <taxon>Saccharomycotina</taxon>
        <taxon>Saccharomycetes</taxon>
        <taxon>Saccharomycetales</taxon>
        <taxon>Saccharomycetaceae</taxon>
        <taxon>Kazachstania</taxon>
    </lineage>
</organism>
<dbReference type="HOGENOM" id="CLU_457054_0_0_1"/>
<dbReference type="CDD" id="cd00067">
    <property type="entry name" value="GAL4"/>
    <property type="match status" value="1"/>
</dbReference>
<dbReference type="GO" id="GO:0000776">
    <property type="term" value="C:kinetochore"/>
    <property type="evidence" value="ECO:0007669"/>
    <property type="project" value="EnsemblFungi"/>
</dbReference>
<dbReference type="CDD" id="cd12147">
    <property type="entry name" value="Cep3_C"/>
    <property type="match status" value="1"/>
</dbReference>
<evidence type="ECO:0000256" key="1">
    <source>
        <dbReference type="ARBA" id="ARBA00004123"/>
    </source>
</evidence>
<dbReference type="GO" id="GO:0042802">
    <property type="term" value="F:identical protein binding"/>
    <property type="evidence" value="ECO:0007669"/>
    <property type="project" value="EnsemblFungi"/>
</dbReference>
<dbReference type="Gene3D" id="4.10.240.10">
    <property type="entry name" value="Zn(2)-C6 fungal-type DNA-binding domain"/>
    <property type="match status" value="1"/>
</dbReference>
<dbReference type="OrthoDB" id="1747771at2759"/>
<dbReference type="AlphaFoldDB" id="H2AQX9"/>
<dbReference type="GO" id="GO:0000981">
    <property type="term" value="F:DNA-binding transcription factor activity, RNA polymerase II-specific"/>
    <property type="evidence" value="ECO:0007669"/>
    <property type="project" value="InterPro"/>
</dbReference>